<accession>A0A7K1FGG1</accession>
<reference evidence="2 3" key="1">
    <citation type="submission" date="2019-11" db="EMBL/GenBank/DDBJ databases">
        <authorList>
            <person name="Jiang L.-Q."/>
        </authorList>
    </citation>
    <scope>NUCLEOTIDE SEQUENCE [LARGE SCALE GENOMIC DNA]</scope>
    <source>
        <strain evidence="2 3">YIM 132087</strain>
    </source>
</reference>
<dbReference type="AlphaFoldDB" id="A0A7K1FGG1"/>
<feature type="compositionally biased region" description="Low complexity" evidence="1">
    <location>
        <begin position="87"/>
        <end position="106"/>
    </location>
</feature>
<name>A0A7K1FGG1_9ACTN</name>
<keyword evidence="3" id="KW-1185">Reference proteome</keyword>
<dbReference type="RefSeq" id="WP_154767064.1">
    <property type="nucleotide sequence ID" value="NZ_WLYK01000001.1"/>
</dbReference>
<evidence type="ECO:0000313" key="3">
    <source>
        <dbReference type="Proteomes" id="UP000460221"/>
    </source>
</evidence>
<dbReference type="Proteomes" id="UP000460221">
    <property type="component" value="Unassembled WGS sequence"/>
</dbReference>
<organism evidence="2 3">
    <name type="scientific">Nakamurella alba</name>
    <dbReference type="NCBI Taxonomy" id="2665158"/>
    <lineage>
        <taxon>Bacteria</taxon>
        <taxon>Bacillati</taxon>
        <taxon>Actinomycetota</taxon>
        <taxon>Actinomycetes</taxon>
        <taxon>Nakamurellales</taxon>
        <taxon>Nakamurellaceae</taxon>
        <taxon>Nakamurella</taxon>
    </lineage>
</organism>
<proteinExistence type="predicted"/>
<evidence type="ECO:0000256" key="1">
    <source>
        <dbReference type="SAM" id="MobiDB-lite"/>
    </source>
</evidence>
<feature type="region of interest" description="Disordered" evidence="1">
    <location>
        <begin position="68"/>
        <end position="162"/>
    </location>
</feature>
<protein>
    <submittedName>
        <fullName evidence="2">Uncharacterized protein</fullName>
    </submittedName>
</protein>
<feature type="compositionally biased region" description="Low complexity" evidence="1">
    <location>
        <begin position="114"/>
        <end position="157"/>
    </location>
</feature>
<sequence length="253" mass="26040">MPARRAQPVPLDVEELRRRLDDGKTVRVGVSPSAQFPAGAVGRVRRIGDPASDGDEFVMVEVGSGATKDVLPFAPSDLSAPPARGVPTAPDSAAGSGATTTSAGDAEPARRPLPRSTATAPAPAPTAVDAPAPATDGAAPETPAGRPAPARPRTGATKGRRAPVTITVATGPDENGSWRIEAKVGARTVVRPTPVSPARVWEIVRTLDNEPLTQAVQTHLEDHRRAAQQRADELAAQLAAVRSELASLPDSTG</sequence>
<dbReference type="Pfam" id="PF19844">
    <property type="entry name" value="DUF6319"/>
    <property type="match status" value="1"/>
</dbReference>
<dbReference type="EMBL" id="WLYK01000001">
    <property type="protein sequence ID" value="MTD13146.1"/>
    <property type="molecule type" value="Genomic_DNA"/>
</dbReference>
<comment type="caution">
    <text evidence="2">The sequence shown here is derived from an EMBL/GenBank/DDBJ whole genome shotgun (WGS) entry which is preliminary data.</text>
</comment>
<gene>
    <name evidence="2" type="ORF">GIS00_04195</name>
</gene>
<evidence type="ECO:0000313" key="2">
    <source>
        <dbReference type="EMBL" id="MTD13146.1"/>
    </source>
</evidence>
<dbReference type="InterPro" id="IPR046282">
    <property type="entry name" value="DUF6319"/>
</dbReference>